<evidence type="ECO:0000313" key="1">
    <source>
        <dbReference type="EMBL" id="GAA0163674.1"/>
    </source>
</evidence>
<dbReference type="AlphaFoldDB" id="A0AAV3QIS1"/>
<dbReference type="Proteomes" id="UP001454036">
    <property type="component" value="Unassembled WGS sequence"/>
</dbReference>
<evidence type="ECO:0000313" key="2">
    <source>
        <dbReference type="Proteomes" id="UP001454036"/>
    </source>
</evidence>
<keyword evidence="2" id="KW-1185">Reference proteome</keyword>
<comment type="caution">
    <text evidence="1">The sequence shown here is derived from an EMBL/GenBank/DDBJ whole genome shotgun (WGS) entry which is preliminary data.</text>
</comment>
<accession>A0AAV3QIS1</accession>
<proteinExistence type="predicted"/>
<dbReference type="EMBL" id="BAABME010021579">
    <property type="protein sequence ID" value="GAA0163674.1"/>
    <property type="molecule type" value="Genomic_DNA"/>
</dbReference>
<sequence>MDGLCGITKKNGLPAKVSEAEEVQGIRMSQLVKVKMSRRGPDTPSMTSWIPWKRVKTDCTETLRGSATRYIDTKGRNNHSIPALSDF</sequence>
<gene>
    <name evidence="1" type="ORF">LIER_39640</name>
</gene>
<protein>
    <submittedName>
        <fullName evidence="1">Uncharacterized protein</fullName>
    </submittedName>
</protein>
<reference evidence="1 2" key="1">
    <citation type="submission" date="2024-01" db="EMBL/GenBank/DDBJ databases">
        <title>The complete chloroplast genome sequence of Lithospermum erythrorhizon: insights into the phylogenetic relationship among Boraginaceae species and the maternal lineages of purple gromwells.</title>
        <authorList>
            <person name="Okada T."/>
            <person name="Watanabe K."/>
        </authorList>
    </citation>
    <scope>NUCLEOTIDE SEQUENCE [LARGE SCALE GENOMIC DNA]</scope>
</reference>
<name>A0AAV3QIS1_LITER</name>
<organism evidence="1 2">
    <name type="scientific">Lithospermum erythrorhizon</name>
    <name type="common">Purple gromwell</name>
    <name type="synonym">Lithospermum officinale var. erythrorhizon</name>
    <dbReference type="NCBI Taxonomy" id="34254"/>
    <lineage>
        <taxon>Eukaryota</taxon>
        <taxon>Viridiplantae</taxon>
        <taxon>Streptophyta</taxon>
        <taxon>Embryophyta</taxon>
        <taxon>Tracheophyta</taxon>
        <taxon>Spermatophyta</taxon>
        <taxon>Magnoliopsida</taxon>
        <taxon>eudicotyledons</taxon>
        <taxon>Gunneridae</taxon>
        <taxon>Pentapetalae</taxon>
        <taxon>asterids</taxon>
        <taxon>lamiids</taxon>
        <taxon>Boraginales</taxon>
        <taxon>Boraginaceae</taxon>
        <taxon>Boraginoideae</taxon>
        <taxon>Lithospermeae</taxon>
        <taxon>Lithospermum</taxon>
    </lineage>
</organism>